<sequence>MARVLRLFCMILFFAHGSVVSANERMRIAVVLDASDSAHAEVATVLRGQLNQALPSASVDEIDLGRINSATLGDARLIITLGSQAARRTLQLAPRQRIVHSLIPASTQQALPARPPDSAASNSVVLDQPASRQIALLRLALPDWKRIALLGSTADDPRVLQLETEARARRLEVRQAQVGTERDLYPALQRVLIEPAILIATPDTQIFNSFTVQNVLLTAYRNRSPVLGFSAAYVRAGALLALYSTPAQIGLQTAELAVRAARGNELPAVQPPSHFEIGINVNVARSLGLNLDSAEALAAALMQEEGRRP</sequence>
<dbReference type="Proteomes" id="UP000248259">
    <property type="component" value="Unassembled WGS sequence"/>
</dbReference>
<evidence type="ECO:0000313" key="3">
    <source>
        <dbReference type="Proteomes" id="UP000248259"/>
    </source>
</evidence>
<organism evidence="2 3">
    <name type="scientific">Parazoarcus communis SWub3 = DSM 12120</name>
    <dbReference type="NCBI Taxonomy" id="1121029"/>
    <lineage>
        <taxon>Bacteria</taxon>
        <taxon>Pseudomonadati</taxon>
        <taxon>Pseudomonadota</taxon>
        <taxon>Betaproteobacteria</taxon>
        <taxon>Rhodocyclales</taxon>
        <taxon>Zoogloeaceae</taxon>
        <taxon>Parazoarcus</taxon>
    </lineage>
</organism>
<dbReference type="EMBL" id="QKOE01000012">
    <property type="protein sequence ID" value="PZA15632.1"/>
    <property type="molecule type" value="Genomic_DNA"/>
</dbReference>
<feature type="signal peptide" evidence="1">
    <location>
        <begin position="1"/>
        <end position="22"/>
    </location>
</feature>
<accession>A0A323URH8</accession>
<evidence type="ECO:0000256" key="1">
    <source>
        <dbReference type="SAM" id="SignalP"/>
    </source>
</evidence>
<keyword evidence="1" id="KW-0732">Signal</keyword>
<dbReference type="OrthoDB" id="9178917at2"/>
<name>A0A323URH8_9RHOO</name>
<dbReference type="AlphaFoldDB" id="A0A323URH8"/>
<proteinExistence type="predicted"/>
<dbReference type="PANTHER" id="PTHR35271:SF1">
    <property type="entry name" value="ABC TRANSPORTER, SUBSTRATE-BINDING LIPOPROTEIN"/>
    <property type="match status" value="1"/>
</dbReference>
<keyword evidence="3" id="KW-1185">Reference proteome</keyword>
<dbReference type="PANTHER" id="PTHR35271">
    <property type="entry name" value="ABC TRANSPORTER, SUBSTRATE-BINDING LIPOPROTEIN-RELATED"/>
    <property type="match status" value="1"/>
</dbReference>
<dbReference type="Pfam" id="PF04392">
    <property type="entry name" value="ABC_sub_bind"/>
    <property type="match status" value="1"/>
</dbReference>
<evidence type="ECO:0008006" key="4">
    <source>
        <dbReference type="Google" id="ProtNLM"/>
    </source>
</evidence>
<reference evidence="2 3" key="1">
    <citation type="submission" date="2018-06" db="EMBL/GenBank/DDBJ databases">
        <title>Azoarcus communis strain SWub3 genome.</title>
        <authorList>
            <person name="Zorraquino Salvo V."/>
            <person name="Toubiana D."/>
            <person name="Blumwald E."/>
        </authorList>
    </citation>
    <scope>NUCLEOTIDE SEQUENCE [LARGE SCALE GENOMIC DNA]</scope>
    <source>
        <strain evidence="2 3">SWub3</strain>
    </source>
</reference>
<comment type="caution">
    <text evidence="2">The sequence shown here is derived from an EMBL/GenBank/DDBJ whole genome shotgun (WGS) entry which is preliminary data.</text>
</comment>
<gene>
    <name evidence="2" type="ORF">DNK49_15605</name>
</gene>
<dbReference type="InterPro" id="IPR007487">
    <property type="entry name" value="ABC_transpt-TYRBP-like"/>
</dbReference>
<evidence type="ECO:0000313" key="2">
    <source>
        <dbReference type="EMBL" id="PZA15632.1"/>
    </source>
</evidence>
<protein>
    <recommendedName>
        <fullName evidence="4">ABC transporter substrate-binding protein</fullName>
    </recommendedName>
</protein>
<feature type="chain" id="PRO_5016412978" description="ABC transporter substrate-binding protein" evidence="1">
    <location>
        <begin position="23"/>
        <end position="309"/>
    </location>
</feature>
<dbReference type="Gene3D" id="3.40.50.2300">
    <property type="match status" value="2"/>
</dbReference>